<dbReference type="EMBL" id="GBRH01158282">
    <property type="protein sequence ID" value="JAE39614.1"/>
    <property type="molecule type" value="Transcribed_RNA"/>
</dbReference>
<evidence type="ECO:0000313" key="1">
    <source>
        <dbReference type="EMBL" id="JAE39614.1"/>
    </source>
</evidence>
<name>A0A0A9HUY7_ARUDO</name>
<proteinExistence type="predicted"/>
<dbReference type="AlphaFoldDB" id="A0A0A9HUY7"/>
<sequence length="61" mass="7067">MKTRTEGEDIEFLYRPWTHSLRSHRQPPREHDVARKLLIVESQPCSLSADGSQQLGKKQGH</sequence>
<protein>
    <submittedName>
        <fullName evidence="1">Uncharacterized protein</fullName>
    </submittedName>
</protein>
<organism evidence="1">
    <name type="scientific">Arundo donax</name>
    <name type="common">Giant reed</name>
    <name type="synonym">Donax arundinaceus</name>
    <dbReference type="NCBI Taxonomy" id="35708"/>
    <lineage>
        <taxon>Eukaryota</taxon>
        <taxon>Viridiplantae</taxon>
        <taxon>Streptophyta</taxon>
        <taxon>Embryophyta</taxon>
        <taxon>Tracheophyta</taxon>
        <taxon>Spermatophyta</taxon>
        <taxon>Magnoliopsida</taxon>
        <taxon>Liliopsida</taxon>
        <taxon>Poales</taxon>
        <taxon>Poaceae</taxon>
        <taxon>PACMAD clade</taxon>
        <taxon>Arundinoideae</taxon>
        <taxon>Arundineae</taxon>
        <taxon>Arundo</taxon>
    </lineage>
</organism>
<reference evidence="1" key="2">
    <citation type="journal article" date="2015" name="Data Brief">
        <title>Shoot transcriptome of the giant reed, Arundo donax.</title>
        <authorList>
            <person name="Barrero R.A."/>
            <person name="Guerrero F.D."/>
            <person name="Moolhuijzen P."/>
            <person name="Goolsby J.A."/>
            <person name="Tidwell J."/>
            <person name="Bellgard S.E."/>
            <person name="Bellgard M.I."/>
        </authorList>
    </citation>
    <scope>NUCLEOTIDE SEQUENCE</scope>
    <source>
        <tissue evidence="1">Shoot tissue taken approximately 20 cm above the soil surface</tissue>
    </source>
</reference>
<reference evidence="1" key="1">
    <citation type="submission" date="2014-09" db="EMBL/GenBank/DDBJ databases">
        <authorList>
            <person name="Magalhaes I.L.F."/>
            <person name="Oliveira U."/>
            <person name="Santos F.R."/>
            <person name="Vidigal T.H.D.A."/>
            <person name="Brescovit A.D."/>
            <person name="Santos A.J."/>
        </authorList>
    </citation>
    <scope>NUCLEOTIDE SEQUENCE</scope>
    <source>
        <tissue evidence="1">Shoot tissue taken approximately 20 cm above the soil surface</tissue>
    </source>
</reference>
<accession>A0A0A9HUY7</accession>